<evidence type="ECO:0000313" key="3">
    <source>
        <dbReference type="Proteomes" id="UP000799440"/>
    </source>
</evidence>
<protein>
    <submittedName>
        <fullName evidence="2">Uncharacterized protein</fullName>
    </submittedName>
</protein>
<dbReference type="AlphaFoldDB" id="A0A6A6UXR1"/>
<evidence type="ECO:0000256" key="1">
    <source>
        <dbReference type="SAM" id="MobiDB-lite"/>
    </source>
</evidence>
<name>A0A6A6UXR1_9PLEO</name>
<dbReference type="GO" id="GO:0003677">
    <property type="term" value="F:DNA binding"/>
    <property type="evidence" value="ECO:0007669"/>
    <property type="project" value="InterPro"/>
</dbReference>
<dbReference type="OrthoDB" id="3800957at2759"/>
<gene>
    <name evidence="2" type="ORF">M011DRAFT_490750</name>
</gene>
<feature type="compositionally biased region" description="Acidic residues" evidence="1">
    <location>
        <begin position="12"/>
        <end position="21"/>
    </location>
</feature>
<accession>A0A6A6UXR1</accession>
<feature type="region of interest" description="Disordered" evidence="1">
    <location>
        <begin position="1"/>
        <end position="33"/>
    </location>
</feature>
<dbReference type="SUPFAM" id="SSF56349">
    <property type="entry name" value="DNA breaking-rejoining enzymes"/>
    <property type="match status" value="1"/>
</dbReference>
<dbReference type="Proteomes" id="UP000799440">
    <property type="component" value="Unassembled WGS sequence"/>
</dbReference>
<keyword evidence="3" id="KW-1185">Reference proteome</keyword>
<dbReference type="InterPro" id="IPR011010">
    <property type="entry name" value="DNA_brk_join_enz"/>
</dbReference>
<evidence type="ECO:0000313" key="2">
    <source>
        <dbReference type="EMBL" id="KAF2742274.1"/>
    </source>
</evidence>
<dbReference type="EMBL" id="MU006612">
    <property type="protein sequence ID" value="KAF2742274.1"/>
    <property type="molecule type" value="Genomic_DNA"/>
</dbReference>
<sequence>MPPMDINNVDSDSSDLDDEETPTSNPWANAGKASISSMIDNVPELRAHSKRATKQLQLSPSERQLRLGCCILGDGTTPSGIEIERFKRSIAGTTQGQGEGTPGFSWLLRGVGRVLDDCRFKYSDFSLTDHDKLRIKATFQDLLSKGATSNDLKREDSGRAASPAGNITRGYFEIKTLARLLAYKDITIKFDGAAETFDDLIMIVQIVNEKGTKHDGGVSRQVLLKSQRMPNNLHVCPIKAVLIMALRTSNVDEPDIDELLRVTRSRPNKAVKWTHPERPVLPQFLVNGAGVNVDAPAGHTQLTAFLRTECLALGVQTRIRAHDLRRRSAREIGHFDIKGTATDAVASCMGHADRGRSRRYVGGVSVDVRGERLENPLHDPLRRIDLPTEVQASRYKHVRASKQDITAACVAQGVDDKDPKARARVAQEIRKWKQADNVEGLRRQLHVPQATGCATASRESLSHVLISFSVEYSALHPRH</sequence>
<reference evidence="2" key="1">
    <citation type="journal article" date="2020" name="Stud. Mycol.">
        <title>101 Dothideomycetes genomes: a test case for predicting lifestyles and emergence of pathogens.</title>
        <authorList>
            <person name="Haridas S."/>
            <person name="Albert R."/>
            <person name="Binder M."/>
            <person name="Bloem J."/>
            <person name="Labutti K."/>
            <person name="Salamov A."/>
            <person name="Andreopoulos B."/>
            <person name="Baker S."/>
            <person name="Barry K."/>
            <person name="Bills G."/>
            <person name="Bluhm B."/>
            <person name="Cannon C."/>
            <person name="Castanera R."/>
            <person name="Culley D."/>
            <person name="Daum C."/>
            <person name="Ezra D."/>
            <person name="Gonzalez J."/>
            <person name="Henrissat B."/>
            <person name="Kuo A."/>
            <person name="Liang C."/>
            <person name="Lipzen A."/>
            <person name="Lutzoni F."/>
            <person name="Magnuson J."/>
            <person name="Mondo S."/>
            <person name="Nolan M."/>
            <person name="Ohm R."/>
            <person name="Pangilinan J."/>
            <person name="Park H.-J."/>
            <person name="Ramirez L."/>
            <person name="Alfaro M."/>
            <person name="Sun H."/>
            <person name="Tritt A."/>
            <person name="Yoshinaga Y."/>
            <person name="Zwiers L.-H."/>
            <person name="Turgeon B."/>
            <person name="Goodwin S."/>
            <person name="Spatafora J."/>
            <person name="Crous P."/>
            <person name="Grigoriev I."/>
        </authorList>
    </citation>
    <scope>NUCLEOTIDE SEQUENCE</scope>
    <source>
        <strain evidence="2">CBS 119925</strain>
    </source>
</reference>
<proteinExistence type="predicted"/>
<organism evidence="2 3">
    <name type="scientific">Sporormia fimetaria CBS 119925</name>
    <dbReference type="NCBI Taxonomy" id="1340428"/>
    <lineage>
        <taxon>Eukaryota</taxon>
        <taxon>Fungi</taxon>
        <taxon>Dikarya</taxon>
        <taxon>Ascomycota</taxon>
        <taxon>Pezizomycotina</taxon>
        <taxon>Dothideomycetes</taxon>
        <taxon>Pleosporomycetidae</taxon>
        <taxon>Pleosporales</taxon>
        <taxon>Sporormiaceae</taxon>
        <taxon>Sporormia</taxon>
    </lineage>
</organism>